<dbReference type="Gene3D" id="3.50.30.40">
    <property type="entry name" value="Ribonuclease E inhibitor RraA/RraA-like"/>
    <property type="match status" value="1"/>
</dbReference>
<dbReference type="SUPFAM" id="SSF89562">
    <property type="entry name" value="RraA-like"/>
    <property type="match status" value="1"/>
</dbReference>
<comment type="cofactor">
    <cofactor evidence="2 9">
        <name>a divalent metal cation</name>
        <dbReference type="ChEBI" id="CHEBI:60240"/>
    </cofactor>
</comment>
<keyword evidence="5 9" id="KW-0479">Metal-binding</keyword>
<comment type="function">
    <text evidence="7 9">Catalyzes the aldol cleavage of 4-hydroxy-4-methyl-2-oxoglutarate (HMG) into 2 molecules of pyruvate. Also contains a secondary oxaloacetate (OAA) decarboxylase activity due to the common pyruvate enolate transition state formed following C-C bond cleavage in the retro-aldol and decarboxylation reactions.</text>
</comment>
<gene>
    <name evidence="10" type="primary">rraA</name>
    <name evidence="10" type="ORF">ACFSCZ_11840</name>
</gene>
<comment type="catalytic activity">
    <reaction evidence="1 9">
        <text>4-hydroxy-4-methyl-2-oxoglutarate = 2 pyruvate</text>
        <dbReference type="Rhea" id="RHEA:22748"/>
        <dbReference type="ChEBI" id="CHEBI:15361"/>
        <dbReference type="ChEBI" id="CHEBI:58276"/>
        <dbReference type="EC" id="4.1.3.17"/>
    </reaction>
</comment>
<keyword evidence="6 9" id="KW-0456">Lyase</keyword>
<evidence type="ECO:0000256" key="7">
    <source>
        <dbReference type="ARBA" id="ARBA00025046"/>
    </source>
</evidence>
<evidence type="ECO:0000256" key="9">
    <source>
        <dbReference type="RuleBase" id="RU004338"/>
    </source>
</evidence>
<proteinExistence type="inferred from homology"/>
<evidence type="ECO:0000256" key="2">
    <source>
        <dbReference type="ARBA" id="ARBA00001968"/>
    </source>
</evidence>
<dbReference type="EMBL" id="JBHUEO010000032">
    <property type="protein sequence ID" value="MFD1707419.1"/>
    <property type="molecule type" value="Genomic_DNA"/>
</dbReference>
<dbReference type="InterPro" id="IPR036704">
    <property type="entry name" value="RraA/RraA-like_sf"/>
</dbReference>
<evidence type="ECO:0000313" key="11">
    <source>
        <dbReference type="Proteomes" id="UP001597301"/>
    </source>
</evidence>
<dbReference type="PANTHER" id="PTHR33254">
    <property type="entry name" value="4-HYDROXY-4-METHYL-2-OXOGLUTARATE ALDOLASE 3-RELATED"/>
    <property type="match status" value="1"/>
</dbReference>
<dbReference type="NCBIfam" id="TIGR01935">
    <property type="entry name" value="NOT-MenG"/>
    <property type="match status" value="1"/>
</dbReference>
<sequence length="160" mass="17152">MKTFKTADLCDDHSEQLQICSTVFQSYGKRTRFYGKIETVKVLEDNVLVLEAIESVAPGSVLVVDGEGSRQCALMGDRLAGIAASRGLSGVIIHGCVRDSGALAVLDLGILAVGTHPLKSKKEGKGERDTLLNFGGVTWRPGEYVYADRDGVVISKDPLL</sequence>
<name>A0ABW4KI90_9BACI</name>
<protein>
    <recommendedName>
        <fullName evidence="9">4-hydroxy-4-methyl-2-oxoglutarate aldolase</fullName>
        <shortName evidence="9">HMG aldolase</shortName>
        <ecNumber evidence="9">4.1.1.112</ecNumber>
        <ecNumber evidence="9">4.1.3.17</ecNumber>
    </recommendedName>
    <alternativeName>
        <fullName evidence="9">Oxaloacetate decarboxylase</fullName>
    </alternativeName>
</protein>
<evidence type="ECO:0000313" key="10">
    <source>
        <dbReference type="EMBL" id="MFD1707419.1"/>
    </source>
</evidence>
<evidence type="ECO:0000256" key="5">
    <source>
        <dbReference type="ARBA" id="ARBA00022723"/>
    </source>
</evidence>
<dbReference type="InterPro" id="IPR010203">
    <property type="entry name" value="RraA"/>
</dbReference>
<comment type="catalytic activity">
    <reaction evidence="8 9">
        <text>oxaloacetate + H(+) = pyruvate + CO2</text>
        <dbReference type="Rhea" id="RHEA:15641"/>
        <dbReference type="ChEBI" id="CHEBI:15361"/>
        <dbReference type="ChEBI" id="CHEBI:15378"/>
        <dbReference type="ChEBI" id="CHEBI:16452"/>
        <dbReference type="ChEBI" id="CHEBI:16526"/>
        <dbReference type="EC" id="4.1.1.112"/>
    </reaction>
</comment>
<dbReference type="NCBIfam" id="NF006875">
    <property type="entry name" value="PRK09372.1"/>
    <property type="match status" value="1"/>
</dbReference>
<organism evidence="10 11">
    <name type="scientific">Siminovitchia sediminis</name>
    <dbReference type="NCBI Taxonomy" id="1274353"/>
    <lineage>
        <taxon>Bacteria</taxon>
        <taxon>Bacillati</taxon>
        <taxon>Bacillota</taxon>
        <taxon>Bacilli</taxon>
        <taxon>Bacillales</taxon>
        <taxon>Bacillaceae</taxon>
        <taxon>Siminovitchia</taxon>
    </lineage>
</organism>
<evidence type="ECO:0000256" key="1">
    <source>
        <dbReference type="ARBA" id="ARBA00001342"/>
    </source>
</evidence>
<accession>A0ABW4KI90</accession>
<evidence type="ECO:0000256" key="6">
    <source>
        <dbReference type="ARBA" id="ARBA00023239"/>
    </source>
</evidence>
<dbReference type="InterPro" id="IPR005493">
    <property type="entry name" value="RraA/RraA-like"/>
</dbReference>
<dbReference type="PANTHER" id="PTHR33254:SF4">
    <property type="entry name" value="4-HYDROXY-4-METHYL-2-OXOGLUTARATE ALDOLASE 3-RELATED"/>
    <property type="match status" value="1"/>
</dbReference>
<dbReference type="Pfam" id="PF03737">
    <property type="entry name" value="RraA-like"/>
    <property type="match status" value="1"/>
</dbReference>
<dbReference type="EC" id="4.1.3.17" evidence="9"/>
<comment type="subunit">
    <text evidence="4 9">Homotrimer.</text>
</comment>
<reference evidence="11" key="1">
    <citation type="journal article" date="2019" name="Int. J. Syst. Evol. Microbiol.">
        <title>The Global Catalogue of Microorganisms (GCM) 10K type strain sequencing project: providing services to taxonomists for standard genome sequencing and annotation.</title>
        <authorList>
            <consortium name="The Broad Institute Genomics Platform"/>
            <consortium name="The Broad Institute Genome Sequencing Center for Infectious Disease"/>
            <person name="Wu L."/>
            <person name="Ma J."/>
        </authorList>
    </citation>
    <scope>NUCLEOTIDE SEQUENCE [LARGE SCALE GENOMIC DNA]</scope>
    <source>
        <strain evidence="11">CGMCC 1.12295</strain>
    </source>
</reference>
<evidence type="ECO:0000256" key="4">
    <source>
        <dbReference type="ARBA" id="ARBA00011233"/>
    </source>
</evidence>
<dbReference type="RefSeq" id="WP_380774142.1">
    <property type="nucleotide sequence ID" value="NZ_JBHUEO010000032.1"/>
</dbReference>
<comment type="caution">
    <text evidence="10">The sequence shown here is derived from an EMBL/GenBank/DDBJ whole genome shotgun (WGS) entry which is preliminary data.</text>
</comment>
<dbReference type="EC" id="4.1.1.112" evidence="9"/>
<dbReference type="CDD" id="cd16841">
    <property type="entry name" value="RraA_family"/>
    <property type="match status" value="1"/>
</dbReference>
<evidence type="ECO:0000256" key="8">
    <source>
        <dbReference type="ARBA" id="ARBA00047973"/>
    </source>
</evidence>
<comment type="similarity">
    <text evidence="3 9">Belongs to the class II aldolase/RraA-like family.</text>
</comment>
<keyword evidence="11" id="KW-1185">Reference proteome</keyword>
<dbReference type="Proteomes" id="UP001597301">
    <property type="component" value="Unassembled WGS sequence"/>
</dbReference>
<evidence type="ECO:0000256" key="3">
    <source>
        <dbReference type="ARBA" id="ARBA00008621"/>
    </source>
</evidence>